<evidence type="ECO:0000313" key="2">
    <source>
        <dbReference type="EMBL" id="CCO16317.1"/>
    </source>
</evidence>
<accession>K8EE01</accession>
<protein>
    <recommendedName>
        <fullName evidence="4">WW domain-containing protein</fullName>
    </recommendedName>
</protein>
<evidence type="ECO:0000313" key="3">
    <source>
        <dbReference type="Proteomes" id="UP000198341"/>
    </source>
</evidence>
<gene>
    <name evidence="2" type="ORF">Bathy04g01160</name>
</gene>
<dbReference type="GeneID" id="19016141"/>
<keyword evidence="3" id="KW-1185">Reference proteome</keyword>
<reference evidence="2 3" key="1">
    <citation type="submission" date="2011-10" db="EMBL/GenBank/DDBJ databases">
        <authorList>
            <person name="Genoscope - CEA"/>
        </authorList>
    </citation>
    <scope>NUCLEOTIDE SEQUENCE [LARGE SCALE GENOMIC DNA]</scope>
    <source>
        <strain evidence="2 3">RCC 1105</strain>
    </source>
</reference>
<dbReference type="InterPro" id="IPR001202">
    <property type="entry name" value="WW_dom"/>
</dbReference>
<evidence type="ECO:0000256" key="1">
    <source>
        <dbReference type="SAM" id="MobiDB-lite"/>
    </source>
</evidence>
<feature type="compositionally biased region" description="Pro residues" evidence="1">
    <location>
        <begin position="1"/>
        <end position="15"/>
    </location>
</feature>
<dbReference type="RefSeq" id="XP_007513792.1">
    <property type="nucleotide sequence ID" value="XM_007513730.1"/>
</dbReference>
<dbReference type="KEGG" id="bpg:Bathy04g01160"/>
<feature type="region of interest" description="Disordered" evidence="1">
    <location>
        <begin position="1"/>
        <end position="92"/>
    </location>
</feature>
<organism evidence="2 3">
    <name type="scientific">Bathycoccus prasinos</name>
    <dbReference type="NCBI Taxonomy" id="41875"/>
    <lineage>
        <taxon>Eukaryota</taxon>
        <taxon>Viridiplantae</taxon>
        <taxon>Chlorophyta</taxon>
        <taxon>Mamiellophyceae</taxon>
        <taxon>Mamiellales</taxon>
        <taxon>Bathycoccaceae</taxon>
        <taxon>Bathycoccus</taxon>
    </lineage>
</organism>
<dbReference type="AlphaFoldDB" id="K8EE01"/>
<dbReference type="EMBL" id="FO082275">
    <property type="protein sequence ID" value="CCO16317.1"/>
    <property type="molecule type" value="Genomic_DNA"/>
</dbReference>
<name>K8EE01_9CHLO</name>
<dbReference type="CDD" id="cd00201">
    <property type="entry name" value="WW"/>
    <property type="match status" value="1"/>
</dbReference>
<feature type="compositionally biased region" description="Basic and acidic residues" evidence="1">
    <location>
        <begin position="194"/>
        <end position="215"/>
    </location>
</feature>
<evidence type="ECO:0008006" key="4">
    <source>
        <dbReference type="Google" id="ProtNLM"/>
    </source>
</evidence>
<proteinExistence type="predicted"/>
<sequence length="265" mass="29958">MSDQPLPPVPPPPPGENEEDIPPPPPPLPPADETVSLEIDFEKLAERAAVIAREQQQQQQQHQQQKKRKQRDSPSGKKNIPPPPMPPVSLGGTVLDEVDLERIKVGDNRWGIALSSCVEYPNKKYFFRYDAFVGVVRKDSKVCQWETPKELKGGLQKNLRICPLEATLLPQNTMPESGWVELTTTTTKNAASSIDKHNDNNKEGKKESRTEEEKTQTANAKSSSKKKYYWHPASKQVTWQRPRRGEHEVQEAEILPLQFISESAQ</sequence>
<feature type="region of interest" description="Disordered" evidence="1">
    <location>
        <begin position="188"/>
        <end position="250"/>
    </location>
</feature>
<dbReference type="Proteomes" id="UP000198341">
    <property type="component" value="Chromosome 4"/>
</dbReference>